<evidence type="ECO:0000313" key="3">
    <source>
        <dbReference type="EMBL" id="AYB48130.1"/>
    </source>
</evidence>
<dbReference type="Proteomes" id="UP000266552">
    <property type="component" value="Plasmid pAZOPL1"/>
</dbReference>
<evidence type="ECO:0000313" key="4">
    <source>
        <dbReference type="Proteomes" id="UP000266552"/>
    </source>
</evidence>
<evidence type="ECO:0000256" key="2">
    <source>
        <dbReference type="SAM" id="Phobius"/>
    </source>
</evidence>
<keyword evidence="3" id="KW-0614">Plasmid</keyword>
<feature type="region of interest" description="Disordered" evidence="1">
    <location>
        <begin position="60"/>
        <end position="90"/>
    </location>
</feature>
<dbReference type="RefSeq" id="WP_119851482.1">
    <property type="nucleotide sequence ID" value="NZ_CP032413.1"/>
</dbReference>
<geneLocation type="plasmid" evidence="3 4">
    <name>pAZOPL1</name>
</geneLocation>
<dbReference type="KEGG" id="plw:D5F53_32970"/>
<dbReference type="NCBIfam" id="TIGR02867">
    <property type="entry name" value="spore_II_P"/>
    <property type="match status" value="1"/>
</dbReference>
<organism evidence="3 4">
    <name type="scientific">Paenibacillus lautus</name>
    <name type="common">Bacillus lautus</name>
    <dbReference type="NCBI Taxonomy" id="1401"/>
    <lineage>
        <taxon>Bacteria</taxon>
        <taxon>Bacillati</taxon>
        <taxon>Bacillota</taxon>
        <taxon>Bacilli</taxon>
        <taxon>Bacillales</taxon>
        <taxon>Paenibacillaceae</taxon>
        <taxon>Paenibacillus</taxon>
    </lineage>
</organism>
<evidence type="ECO:0000256" key="1">
    <source>
        <dbReference type="SAM" id="MobiDB-lite"/>
    </source>
</evidence>
<dbReference type="AlphaFoldDB" id="A0A385TV06"/>
<keyword evidence="2" id="KW-1133">Transmembrane helix</keyword>
<keyword evidence="2" id="KW-0812">Transmembrane</keyword>
<gene>
    <name evidence="3" type="ORF">D5F53_32970</name>
</gene>
<name>A0A385TV06_PAELA</name>
<evidence type="ECO:0008006" key="5">
    <source>
        <dbReference type="Google" id="ProtNLM"/>
    </source>
</evidence>
<reference evidence="3 4" key="1">
    <citation type="submission" date="2018-09" db="EMBL/GenBank/DDBJ databases">
        <title>Genome Sequence of Paenibacillus lautus Strain E7593-69, Azo Dye-Degrading Bacteria, Isolated from Commercial Tattoo Inks.</title>
        <authorList>
            <person name="Nho S.W."/>
            <person name="Kim S.-J."/>
            <person name="Kweon O."/>
            <person name="Cerniglia C.E."/>
        </authorList>
    </citation>
    <scope>NUCLEOTIDE SEQUENCE [LARGE SCALE GENOMIC DNA]</scope>
    <source>
        <strain evidence="3 4">E7593-69</strain>
        <plasmid evidence="3 4">pAZOPL1</plasmid>
    </source>
</reference>
<feature type="compositionally biased region" description="Basic and acidic residues" evidence="1">
    <location>
        <begin position="62"/>
        <end position="80"/>
    </location>
</feature>
<protein>
    <recommendedName>
        <fullName evidence="5">Stage II sporulation protein P</fullName>
    </recommendedName>
</protein>
<accession>A0A385TV06</accession>
<proteinExistence type="predicted"/>
<sequence>MSNKRKYIKVFGLVFSLTFYTTIGIHIYHTKFASPQIITKSDPQPVQSVKVTSLGSPLTIESSKHKSEQPIPLKNKEKTSTDAQTNPLKKKVKAKRSMPQILIYHSHNRESWLPELSNVQTANEAFDSKTNVTLLGDYLIKKMQSYDIPVFHSKKDYPSVIDSFNYAYSYTYSKNTIQQELTMHDNIEYLIDIHRDSQGRDKTTVQHNNLNYAQVYFVVGTNNPNWEKNMKFAERIQQGLNDKVPDLSKGIYKKDSASGHGDYNQTLSTNSALIEIGGVENNLEESYRTITVLAKVIQEIWLEDNDLN</sequence>
<dbReference type="InterPro" id="IPR010897">
    <property type="entry name" value="Spore_II_P"/>
</dbReference>
<feature type="transmembrane region" description="Helical" evidence="2">
    <location>
        <begin position="7"/>
        <end position="28"/>
    </location>
</feature>
<dbReference type="EMBL" id="CP032413">
    <property type="protein sequence ID" value="AYB48130.1"/>
    <property type="molecule type" value="Genomic_DNA"/>
</dbReference>
<dbReference type="Pfam" id="PF07454">
    <property type="entry name" value="SpoIIP"/>
    <property type="match status" value="1"/>
</dbReference>
<keyword evidence="2" id="KW-0472">Membrane</keyword>
<keyword evidence="4" id="KW-1185">Reference proteome</keyword>